<accession>A0A5D4H7I6</accession>
<feature type="transmembrane region" description="Helical" evidence="1">
    <location>
        <begin position="181"/>
        <end position="201"/>
    </location>
</feature>
<gene>
    <name evidence="2" type="ORF">FXV77_10075</name>
</gene>
<dbReference type="Proteomes" id="UP000322362">
    <property type="component" value="Unassembled WGS sequence"/>
</dbReference>
<feature type="transmembrane region" description="Helical" evidence="1">
    <location>
        <begin position="20"/>
        <end position="39"/>
    </location>
</feature>
<keyword evidence="1" id="KW-0812">Transmembrane</keyword>
<dbReference type="PANTHER" id="PTHR37314:SF4">
    <property type="entry name" value="UPF0700 TRANSMEMBRANE PROTEIN YOAK"/>
    <property type="match status" value="1"/>
</dbReference>
<dbReference type="Pfam" id="PF06912">
    <property type="entry name" value="DUF1275"/>
    <property type="match status" value="1"/>
</dbReference>
<organism evidence="2 3">
    <name type="scientific">Sphingobacterium phlebotomi</name>
    <dbReference type="NCBI Taxonomy" id="2605433"/>
    <lineage>
        <taxon>Bacteria</taxon>
        <taxon>Pseudomonadati</taxon>
        <taxon>Bacteroidota</taxon>
        <taxon>Sphingobacteriia</taxon>
        <taxon>Sphingobacteriales</taxon>
        <taxon>Sphingobacteriaceae</taxon>
        <taxon>Sphingobacterium</taxon>
    </lineage>
</organism>
<sequence>MFRHEGKKRTYTHNLRLASMLSFVAGLVNVSGVMQLQVLTTNVTGHFAYFAENIVLHKYASSIVFVFYVAAFMLGAFCSSLLIELFSRRSVASPYIFPISVEIICLLFVALSSSTWANANVLALVLLFGMGLQNALVTRVSNSVVRTTHLTGLFTDLGIELSLFIFRKRYKHRLKNLKQGVYLKCFIIFFFFIGSVLGGFLVPQFHFKTLLVAVGLLIMAMFYDYFKLSFFHLKRRLSHHNRYRWKTKSSERNLS</sequence>
<comment type="caution">
    <text evidence="2">The sequence shown here is derived from an EMBL/GenBank/DDBJ whole genome shotgun (WGS) entry which is preliminary data.</text>
</comment>
<feature type="transmembrane region" description="Helical" evidence="1">
    <location>
        <begin position="207"/>
        <end position="226"/>
    </location>
</feature>
<evidence type="ECO:0000313" key="2">
    <source>
        <dbReference type="EMBL" id="TYR36252.1"/>
    </source>
</evidence>
<dbReference type="InterPro" id="IPR010699">
    <property type="entry name" value="DUF1275"/>
</dbReference>
<protein>
    <submittedName>
        <fullName evidence="2">DUF1275 domain-containing protein</fullName>
    </submittedName>
</protein>
<keyword evidence="1" id="KW-1133">Transmembrane helix</keyword>
<feature type="transmembrane region" description="Helical" evidence="1">
    <location>
        <begin position="95"/>
        <end position="113"/>
    </location>
</feature>
<dbReference type="PANTHER" id="PTHR37314">
    <property type="entry name" value="SLR0142 PROTEIN"/>
    <property type="match status" value="1"/>
</dbReference>
<proteinExistence type="predicted"/>
<reference evidence="2 3" key="1">
    <citation type="submission" date="2019-08" db="EMBL/GenBank/DDBJ databases">
        <title>Phlebobacter frassis gen. nov. sp. nov., a new member of family Sphingobacteriaceae isolated from sand fly rearing media.</title>
        <authorList>
            <person name="Kakumanu M.L."/>
            <person name="Marayati B.F."/>
            <person name="Wada-Katsumata A."/>
            <person name="Wasserberg G."/>
            <person name="Schal C."/>
            <person name="Apperson C.S."/>
            <person name="Ponnusamy L."/>
        </authorList>
    </citation>
    <scope>NUCLEOTIDE SEQUENCE [LARGE SCALE GENOMIC DNA]</scope>
    <source>
        <strain evidence="2 3">SSI9</strain>
    </source>
</reference>
<evidence type="ECO:0000256" key="1">
    <source>
        <dbReference type="SAM" id="Phobius"/>
    </source>
</evidence>
<feature type="transmembrane region" description="Helical" evidence="1">
    <location>
        <begin position="59"/>
        <end position="83"/>
    </location>
</feature>
<dbReference type="AlphaFoldDB" id="A0A5D4H7I6"/>
<keyword evidence="1" id="KW-0472">Membrane</keyword>
<name>A0A5D4H7I6_9SPHI</name>
<keyword evidence="3" id="KW-1185">Reference proteome</keyword>
<dbReference type="EMBL" id="VTAV01000005">
    <property type="protein sequence ID" value="TYR36252.1"/>
    <property type="molecule type" value="Genomic_DNA"/>
</dbReference>
<feature type="transmembrane region" description="Helical" evidence="1">
    <location>
        <begin position="119"/>
        <end position="137"/>
    </location>
</feature>
<evidence type="ECO:0000313" key="3">
    <source>
        <dbReference type="Proteomes" id="UP000322362"/>
    </source>
</evidence>